<feature type="domain" description="Cyclophilin-like" evidence="1">
    <location>
        <begin position="7"/>
        <end position="112"/>
    </location>
</feature>
<sequence>MKIRLLLNDKSIAATLYDNPQTRDFIALLPISLTMENYANERIAYLPRRLSDKNAPAGSTPKTGDLSYYAPWGNIAVFLEDFRYSKGLLPLGKIDSGFELLQQNGPFPVRIELIQHD</sequence>
<organism evidence="2 3">
    <name type="scientific">Ventosimonas gracilis</name>
    <dbReference type="NCBI Taxonomy" id="1680762"/>
    <lineage>
        <taxon>Bacteria</taxon>
        <taxon>Pseudomonadati</taxon>
        <taxon>Pseudomonadota</taxon>
        <taxon>Gammaproteobacteria</taxon>
        <taxon>Pseudomonadales</taxon>
        <taxon>Ventosimonadaceae</taxon>
        <taxon>Ventosimonas</taxon>
    </lineage>
</organism>
<dbReference type="EMBL" id="LSZO01000206">
    <property type="protein sequence ID" value="KXU34846.1"/>
    <property type="molecule type" value="Genomic_DNA"/>
</dbReference>
<proteinExistence type="predicted"/>
<evidence type="ECO:0000313" key="2">
    <source>
        <dbReference type="EMBL" id="KXU34846.1"/>
    </source>
</evidence>
<dbReference type="Pfam" id="PF18050">
    <property type="entry name" value="Cyclophil_like2"/>
    <property type="match status" value="1"/>
</dbReference>
<evidence type="ECO:0000313" key="3">
    <source>
        <dbReference type="Proteomes" id="UP000072660"/>
    </source>
</evidence>
<dbReference type="Gene3D" id="2.40.100.20">
    <property type="match status" value="1"/>
</dbReference>
<dbReference type="InterPro" id="IPR029000">
    <property type="entry name" value="Cyclophilin-like_dom_sf"/>
</dbReference>
<gene>
    <name evidence="2" type="ORF">AXE65_06620</name>
</gene>
<evidence type="ECO:0000259" key="1">
    <source>
        <dbReference type="Pfam" id="PF18050"/>
    </source>
</evidence>
<dbReference type="AlphaFoldDB" id="A0A139SJY4"/>
<dbReference type="OrthoDB" id="5298378at2"/>
<dbReference type="SUPFAM" id="SSF50891">
    <property type="entry name" value="Cyclophilin-like"/>
    <property type="match status" value="1"/>
</dbReference>
<reference evidence="2 3" key="1">
    <citation type="submission" date="2016-02" db="EMBL/GenBank/DDBJ databases">
        <authorList>
            <person name="Wen L."/>
            <person name="He K."/>
            <person name="Yang H."/>
        </authorList>
    </citation>
    <scope>NUCLEOTIDE SEQUENCE [LARGE SCALE GENOMIC DNA]</scope>
    <source>
        <strain evidence="2 3">CV58</strain>
    </source>
</reference>
<dbReference type="InterPro" id="IPR041183">
    <property type="entry name" value="Cyclophilin-like"/>
</dbReference>
<protein>
    <recommendedName>
        <fullName evidence="1">Cyclophilin-like domain-containing protein</fullName>
    </recommendedName>
</protein>
<keyword evidence="3" id="KW-1185">Reference proteome</keyword>
<name>A0A139SJY4_9GAMM</name>
<comment type="caution">
    <text evidence="2">The sequence shown here is derived from an EMBL/GenBank/DDBJ whole genome shotgun (WGS) entry which is preliminary data.</text>
</comment>
<accession>A0A139SJY4</accession>
<dbReference type="Proteomes" id="UP000072660">
    <property type="component" value="Unassembled WGS sequence"/>
</dbReference>